<dbReference type="GO" id="GO:0000324">
    <property type="term" value="C:fungal-type vacuole"/>
    <property type="evidence" value="ECO:0007669"/>
    <property type="project" value="TreeGrafter"/>
</dbReference>
<dbReference type="OrthoDB" id="4521223at2759"/>
<dbReference type="PANTHER" id="PTHR31465:SF9">
    <property type="entry name" value="SPHINGOID LONG-CHAIN BASE TRANSPORTER RSB1"/>
    <property type="match status" value="1"/>
</dbReference>
<dbReference type="Pfam" id="PF04479">
    <property type="entry name" value="RTA1"/>
    <property type="match status" value="1"/>
</dbReference>
<evidence type="ECO:0000313" key="6">
    <source>
        <dbReference type="EMBL" id="PKY04906.1"/>
    </source>
</evidence>
<keyword evidence="4 5" id="KW-0472">Membrane</keyword>
<evidence type="ECO:0000313" key="7">
    <source>
        <dbReference type="Proteomes" id="UP000234254"/>
    </source>
</evidence>
<feature type="transmembrane region" description="Helical" evidence="5">
    <location>
        <begin position="165"/>
        <end position="189"/>
    </location>
</feature>
<comment type="caution">
    <text evidence="6">The sequence shown here is derived from an EMBL/GenBank/DDBJ whole genome shotgun (WGS) entry which is preliminary data.</text>
</comment>
<dbReference type="EMBL" id="MSFM01000005">
    <property type="protein sequence ID" value="PKY04906.1"/>
    <property type="molecule type" value="Genomic_DNA"/>
</dbReference>
<feature type="transmembrane region" description="Helical" evidence="5">
    <location>
        <begin position="219"/>
        <end position="237"/>
    </location>
</feature>
<evidence type="ECO:0000256" key="5">
    <source>
        <dbReference type="SAM" id="Phobius"/>
    </source>
</evidence>
<keyword evidence="3 5" id="KW-1133">Transmembrane helix</keyword>
<dbReference type="InterPro" id="IPR007568">
    <property type="entry name" value="RTA1"/>
</dbReference>
<evidence type="ECO:0000256" key="2">
    <source>
        <dbReference type="ARBA" id="ARBA00022692"/>
    </source>
</evidence>
<feature type="transmembrane region" description="Helical" evidence="5">
    <location>
        <begin position="128"/>
        <end position="153"/>
    </location>
</feature>
<evidence type="ECO:0000256" key="1">
    <source>
        <dbReference type="ARBA" id="ARBA00004141"/>
    </source>
</evidence>
<protein>
    <submittedName>
        <fullName evidence="6">RTA1-domain-containing protein</fullName>
    </submittedName>
</protein>
<dbReference type="RefSeq" id="XP_024693500.1">
    <property type="nucleotide sequence ID" value="XM_024841813.1"/>
</dbReference>
<feature type="transmembrane region" description="Helical" evidence="5">
    <location>
        <begin position="257"/>
        <end position="280"/>
    </location>
</feature>
<gene>
    <name evidence="6" type="ORF">P168DRAFT_342294</name>
</gene>
<dbReference type="GeneID" id="36549342"/>
<evidence type="ECO:0000256" key="3">
    <source>
        <dbReference type="ARBA" id="ARBA00022989"/>
    </source>
</evidence>
<feature type="transmembrane region" description="Helical" evidence="5">
    <location>
        <begin position="26"/>
        <end position="46"/>
    </location>
</feature>
<dbReference type="AlphaFoldDB" id="A0A2I1D4W3"/>
<reference evidence="6" key="1">
    <citation type="submission" date="2016-12" db="EMBL/GenBank/DDBJ databases">
        <title>The genomes of Aspergillus section Nigri reveals drivers in fungal speciation.</title>
        <authorList>
            <consortium name="DOE Joint Genome Institute"/>
            <person name="Vesth T.C."/>
            <person name="Nybo J."/>
            <person name="Theobald S."/>
            <person name="Brandl J."/>
            <person name="Frisvad J.C."/>
            <person name="Nielsen K.F."/>
            <person name="Lyhne E.K."/>
            <person name="Kogle M.E."/>
            <person name="Kuo A."/>
            <person name="Riley R."/>
            <person name="Clum A."/>
            <person name="Nolan M."/>
            <person name="Lipzen A."/>
            <person name="Salamov A."/>
            <person name="Henrissat B."/>
            <person name="Wiebenga A."/>
            <person name="De vries R.P."/>
            <person name="Grigoriev I.V."/>
            <person name="Mortensen U.H."/>
            <person name="Andersen M.R."/>
            <person name="Baker S.E."/>
        </authorList>
    </citation>
    <scope>NUCLEOTIDE SEQUENCE</scope>
    <source>
        <strain evidence="6">IBT 28561</strain>
    </source>
</reference>
<feature type="transmembrane region" description="Helical" evidence="5">
    <location>
        <begin position="53"/>
        <end position="75"/>
    </location>
</feature>
<organism evidence="6 7">
    <name type="scientific">Aspergillus campestris (strain IBT 28561)</name>
    <dbReference type="NCBI Taxonomy" id="1392248"/>
    <lineage>
        <taxon>Eukaryota</taxon>
        <taxon>Fungi</taxon>
        <taxon>Dikarya</taxon>
        <taxon>Ascomycota</taxon>
        <taxon>Pezizomycotina</taxon>
        <taxon>Eurotiomycetes</taxon>
        <taxon>Eurotiomycetidae</taxon>
        <taxon>Eurotiales</taxon>
        <taxon>Aspergillaceae</taxon>
        <taxon>Aspergillus</taxon>
        <taxon>Aspergillus subgen. Circumdati</taxon>
    </lineage>
</organism>
<dbReference type="VEuPathDB" id="FungiDB:P168DRAFT_342294"/>
<keyword evidence="7" id="KW-1185">Reference proteome</keyword>
<proteinExistence type="predicted"/>
<feature type="transmembrane region" description="Helical" evidence="5">
    <location>
        <begin position="87"/>
        <end position="108"/>
    </location>
</feature>
<evidence type="ECO:0000256" key="4">
    <source>
        <dbReference type="ARBA" id="ARBA00023136"/>
    </source>
</evidence>
<dbReference type="PANTHER" id="PTHR31465">
    <property type="entry name" value="PROTEIN RTA1-RELATED"/>
    <property type="match status" value="1"/>
</dbReference>
<accession>A0A2I1D4W3</accession>
<sequence length="297" mass="32847">MSDSDFVCTLDTCPIEYGYINYQPNIAGNLFFVALYGVLLLAQLTLGIFNRTWSFMIAIIPGLILEILGYLGRYFLHNNPFSFDNFLLYLICLTIAPAFFTAAIYLCLARIIIVHEGEDISRLRPRTYTIIFICCDVISLILQAAGGAITSIAETDSLRDTGVNIMIAGLAFQVVSLALFMALSLEFAYSAWRRSRNTTAAADKEGTYADVRESLKWKLFLVALAVATVTIFVRSFFRVFELKGGFDSRLANDEVALMILESGMVAIACICLTVLHPGVAMGRAWGQIKMSTSRRGA</sequence>
<name>A0A2I1D4W3_ASPC2</name>
<dbReference type="GO" id="GO:0005886">
    <property type="term" value="C:plasma membrane"/>
    <property type="evidence" value="ECO:0007669"/>
    <property type="project" value="TreeGrafter"/>
</dbReference>
<dbReference type="Proteomes" id="UP000234254">
    <property type="component" value="Unassembled WGS sequence"/>
</dbReference>
<keyword evidence="2 5" id="KW-0812">Transmembrane</keyword>
<comment type="subcellular location">
    <subcellularLocation>
        <location evidence="1">Membrane</location>
        <topology evidence="1">Multi-pass membrane protein</topology>
    </subcellularLocation>
</comment>